<accession>A0A1F5YPS1</accession>
<sequence>MWDFPEKYDFLDEIIENDPRYAREAYVFILDSLRSLIESLQEARHVSGRELSDGCRRRALELYGPLARTVLEYWGIKATEDFGEIVFRLIEAKQLTKTDQDSKQDFKNVFNFEEAFEKNYPWGKVS</sequence>
<comment type="caution">
    <text evidence="1">The sequence shown here is derived from an EMBL/GenBank/DDBJ whole genome shotgun (WGS) entry which is preliminary data.</text>
</comment>
<dbReference type="InterPro" id="IPR026406">
    <property type="entry name" value="Ver/Plancto_CHP"/>
</dbReference>
<organism evidence="1 2">
    <name type="scientific">Candidatus Glassbacteria bacterium RIFCSPLOWO2_12_FULL_58_11</name>
    <dbReference type="NCBI Taxonomy" id="1817867"/>
    <lineage>
        <taxon>Bacteria</taxon>
        <taxon>Candidatus Glassiibacteriota</taxon>
    </lineage>
</organism>
<reference evidence="1 2" key="1">
    <citation type="journal article" date="2016" name="Nat. Commun.">
        <title>Thousands of microbial genomes shed light on interconnected biogeochemical processes in an aquifer system.</title>
        <authorList>
            <person name="Anantharaman K."/>
            <person name="Brown C.T."/>
            <person name="Hug L.A."/>
            <person name="Sharon I."/>
            <person name="Castelle C.J."/>
            <person name="Probst A.J."/>
            <person name="Thomas B.C."/>
            <person name="Singh A."/>
            <person name="Wilkins M.J."/>
            <person name="Karaoz U."/>
            <person name="Brodie E.L."/>
            <person name="Williams K.H."/>
            <person name="Hubbard S.S."/>
            <person name="Banfield J.F."/>
        </authorList>
    </citation>
    <scope>NUCLEOTIDE SEQUENCE [LARGE SCALE GENOMIC DNA]</scope>
</reference>
<dbReference type="NCBIfam" id="TIGR04138">
    <property type="entry name" value="Plancto_Ver_chp"/>
    <property type="match status" value="1"/>
</dbReference>
<dbReference type="Proteomes" id="UP000179129">
    <property type="component" value="Unassembled WGS sequence"/>
</dbReference>
<proteinExistence type="predicted"/>
<evidence type="ECO:0000313" key="2">
    <source>
        <dbReference type="Proteomes" id="UP000179129"/>
    </source>
</evidence>
<evidence type="ECO:0000313" key="1">
    <source>
        <dbReference type="EMBL" id="OGG02200.1"/>
    </source>
</evidence>
<name>A0A1F5YPS1_9BACT</name>
<dbReference type="AlphaFoldDB" id="A0A1F5YPS1"/>
<protein>
    <submittedName>
        <fullName evidence="1">Uncharacterized protein</fullName>
    </submittedName>
</protein>
<gene>
    <name evidence="1" type="ORF">A3F83_00785</name>
</gene>
<dbReference type="STRING" id="1817867.A3F83_00785"/>
<dbReference type="EMBL" id="MFIX01000192">
    <property type="protein sequence ID" value="OGG02200.1"/>
    <property type="molecule type" value="Genomic_DNA"/>
</dbReference>